<dbReference type="CDD" id="cd03136">
    <property type="entry name" value="GATase1_AraC_ArgR_like"/>
    <property type="match status" value="1"/>
</dbReference>
<dbReference type="PANTHER" id="PTHR43130:SF3">
    <property type="entry name" value="HTH-TYPE TRANSCRIPTIONAL REGULATOR RV1931C"/>
    <property type="match status" value="1"/>
</dbReference>
<keyword evidence="1" id="KW-0805">Transcription regulation</keyword>
<comment type="caution">
    <text evidence="5">The sequence shown here is derived from an EMBL/GenBank/DDBJ whole genome shotgun (WGS) entry which is preliminary data.</text>
</comment>
<dbReference type="InterPro" id="IPR018060">
    <property type="entry name" value="HTH_AraC"/>
</dbReference>
<evidence type="ECO:0000313" key="5">
    <source>
        <dbReference type="EMBL" id="MZR31857.1"/>
    </source>
</evidence>
<dbReference type="InterPro" id="IPR009057">
    <property type="entry name" value="Homeodomain-like_sf"/>
</dbReference>
<dbReference type="SUPFAM" id="SSF52317">
    <property type="entry name" value="Class I glutamine amidotransferase-like"/>
    <property type="match status" value="1"/>
</dbReference>
<sequence length="323" mass="35948">MDSKTNDTGAKHRIGFCLLPEFSSLAFISAVEPLRLANRLSNETLYSWECFSIDGKPAVSSAGIEFSVQGSIADMPALPTVFTCGGVNIHKHTEPQIIATLRRLSSHGSSLGAICTGPHVLAKAGLLKGYRCTIHWENLSGFIEDFPDLDITSELFEIDRNRYTCAGGTASLDMMLSLIAKETSQELALSVADQLIYHRIREGTERQRMELRARLGISHPKLLAAIACMEDNLEEPLSCSDLAITVGLSTRQLERLFQKYLDFSPTRYYLGLRLDRARYLLTQTSLPIIEVALACGFVSASHFSKCHREHFGRTPSDERRIRH</sequence>
<evidence type="ECO:0000259" key="4">
    <source>
        <dbReference type="PROSITE" id="PS01124"/>
    </source>
</evidence>
<dbReference type="SMART" id="SM00342">
    <property type="entry name" value="HTH_ARAC"/>
    <property type="match status" value="1"/>
</dbReference>
<keyword evidence="3" id="KW-0804">Transcription</keyword>
<dbReference type="PROSITE" id="PS01124">
    <property type="entry name" value="HTH_ARAC_FAMILY_2"/>
    <property type="match status" value="1"/>
</dbReference>
<dbReference type="PRINTS" id="PR00032">
    <property type="entry name" value="HTHARAC"/>
</dbReference>
<dbReference type="Pfam" id="PF12833">
    <property type="entry name" value="HTH_18"/>
    <property type="match status" value="1"/>
</dbReference>
<dbReference type="InterPro" id="IPR052158">
    <property type="entry name" value="INH-QAR"/>
</dbReference>
<dbReference type="GO" id="GO:0043565">
    <property type="term" value="F:sequence-specific DNA binding"/>
    <property type="evidence" value="ECO:0007669"/>
    <property type="project" value="InterPro"/>
</dbReference>
<dbReference type="GO" id="GO:0003700">
    <property type="term" value="F:DNA-binding transcription factor activity"/>
    <property type="evidence" value="ECO:0007669"/>
    <property type="project" value="InterPro"/>
</dbReference>
<keyword evidence="2" id="KW-0238">DNA-binding</keyword>
<dbReference type="RefSeq" id="WP_161316447.1">
    <property type="nucleotide sequence ID" value="NZ_WTUW01000009.1"/>
</dbReference>
<keyword evidence="6" id="KW-1185">Reference proteome</keyword>
<evidence type="ECO:0000256" key="3">
    <source>
        <dbReference type="ARBA" id="ARBA00023163"/>
    </source>
</evidence>
<protein>
    <submittedName>
        <fullName evidence="5">Helix-turn-helix domain-containing protein</fullName>
    </submittedName>
</protein>
<dbReference type="InterPro" id="IPR020449">
    <property type="entry name" value="Tscrpt_reg_AraC-type_HTH"/>
</dbReference>
<name>A0A6L8WCJ9_9PROT</name>
<dbReference type="SUPFAM" id="SSF46689">
    <property type="entry name" value="Homeodomain-like"/>
    <property type="match status" value="2"/>
</dbReference>
<dbReference type="PANTHER" id="PTHR43130">
    <property type="entry name" value="ARAC-FAMILY TRANSCRIPTIONAL REGULATOR"/>
    <property type="match status" value="1"/>
</dbReference>
<dbReference type="EMBL" id="WTUW01000009">
    <property type="protein sequence ID" value="MZR31857.1"/>
    <property type="molecule type" value="Genomic_DNA"/>
</dbReference>
<accession>A0A6L8WCJ9</accession>
<gene>
    <name evidence="5" type="ORF">GQE98_14565</name>
</gene>
<organism evidence="5 6">
    <name type="scientific">Sneathiella litorea</name>
    <dbReference type="NCBI Taxonomy" id="2606216"/>
    <lineage>
        <taxon>Bacteria</taxon>
        <taxon>Pseudomonadati</taxon>
        <taxon>Pseudomonadota</taxon>
        <taxon>Alphaproteobacteria</taxon>
        <taxon>Sneathiellales</taxon>
        <taxon>Sneathiellaceae</taxon>
        <taxon>Sneathiella</taxon>
    </lineage>
</organism>
<dbReference type="Proteomes" id="UP000476030">
    <property type="component" value="Unassembled WGS sequence"/>
</dbReference>
<dbReference type="Gene3D" id="1.10.10.60">
    <property type="entry name" value="Homeodomain-like"/>
    <property type="match status" value="1"/>
</dbReference>
<dbReference type="InterPro" id="IPR029062">
    <property type="entry name" value="Class_I_gatase-like"/>
</dbReference>
<evidence type="ECO:0000313" key="6">
    <source>
        <dbReference type="Proteomes" id="UP000476030"/>
    </source>
</evidence>
<evidence type="ECO:0000256" key="2">
    <source>
        <dbReference type="ARBA" id="ARBA00023125"/>
    </source>
</evidence>
<reference evidence="5 6" key="1">
    <citation type="submission" date="2019-12" db="EMBL/GenBank/DDBJ databases">
        <title>Snethiella sp. nov. sp. isolated from sea sand.</title>
        <authorList>
            <person name="Kim J."/>
            <person name="Jeong S.E."/>
            <person name="Jung H.S."/>
            <person name="Jeon C.O."/>
        </authorList>
    </citation>
    <scope>NUCLEOTIDE SEQUENCE [LARGE SCALE GENOMIC DNA]</scope>
    <source>
        <strain evidence="5 6">DP05</strain>
    </source>
</reference>
<dbReference type="Gene3D" id="3.40.50.880">
    <property type="match status" value="1"/>
</dbReference>
<feature type="domain" description="HTH araC/xylS-type" evidence="4">
    <location>
        <begin position="223"/>
        <end position="321"/>
    </location>
</feature>
<evidence type="ECO:0000256" key="1">
    <source>
        <dbReference type="ARBA" id="ARBA00023015"/>
    </source>
</evidence>
<dbReference type="Pfam" id="PF01965">
    <property type="entry name" value="DJ-1_PfpI"/>
    <property type="match status" value="1"/>
</dbReference>
<proteinExistence type="predicted"/>
<dbReference type="InterPro" id="IPR002818">
    <property type="entry name" value="DJ-1/PfpI"/>
</dbReference>
<dbReference type="AlphaFoldDB" id="A0A6L8WCJ9"/>